<dbReference type="InterPro" id="IPR036188">
    <property type="entry name" value="FAD/NAD-bd_sf"/>
</dbReference>
<accession>A0A937RU83</accession>
<dbReference type="Gene3D" id="3.50.50.60">
    <property type="entry name" value="FAD/NAD(P)-binding domain"/>
    <property type="match status" value="2"/>
</dbReference>
<dbReference type="Gene3D" id="3.30.9.40">
    <property type="match status" value="1"/>
</dbReference>
<comment type="caution">
    <text evidence="2">The sequence shown here is derived from an EMBL/GenBank/DDBJ whole genome shotgun (WGS) entry which is preliminary data.</text>
</comment>
<name>A0A937RU83_9ACTN</name>
<dbReference type="RefSeq" id="WP_203006102.1">
    <property type="nucleotide sequence ID" value="NZ_JADWYU010000030.1"/>
</dbReference>
<dbReference type="PRINTS" id="PR00420">
    <property type="entry name" value="RNGMNOXGNASE"/>
</dbReference>
<dbReference type="AlphaFoldDB" id="A0A937RU83"/>
<evidence type="ECO:0000313" key="2">
    <source>
        <dbReference type="EMBL" id="MBL7632903.1"/>
    </source>
</evidence>
<dbReference type="SUPFAM" id="SSF51905">
    <property type="entry name" value="FAD/NAD(P)-binding domain"/>
    <property type="match status" value="1"/>
</dbReference>
<proteinExistence type="predicted"/>
<evidence type="ECO:0000259" key="1">
    <source>
        <dbReference type="Pfam" id="PF17885"/>
    </source>
</evidence>
<evidence type="ECO:0000313" key="3">
    <source>
        <dbReference type="Proteomes" id="UP000604475"/>
    </source>
</evidence>
<protein>
    <submittedName>
        <fullName evidence="2">FAD-binding oxidoreductase</fullName>
    </submittedName>
</protein>
<organism evidence="2 3">
    <name type="scientific">Frankia nepalensis</name>
    <dbReference type="NCBI Taxonomy" id="1836974"/>
    <lineage>
        <taxon>Bacteria</taxon>
        <taxon>Bacillati</taxon>
        <taxon>Actinomycetota</taxon>
        <taxon>Actinomycetes</taxon>
        <taxon>Frankiales</taxon>
        <taxon>Frankiaceae</taxon>
        <taxon>Frankia</taxon>
    </lineage>
</organism>
<dbReference type="InterPro" id="IPR041654">
    <property type="entry name" value="StyA_sbd"/>
</dbReference>
<feature type="domain" description="Styrene monooxygenase StyA putative substrate binding" evidence="1">
    <location>
        <begin position="146"/>
        <end position="256"/>
    </location>
</feature>
<sequence length="408" mass="44754">MRKVLVVGAGQSGLQLALMLQENGYDVTVMSARTPEEIRAGRVMSTQAMFHTSLQHERDHGLNLWEAEAVRIEGLGVSVAGPDGGRVLDWFGRLDHYGQSVDQRVKMAGWAELFEQRGGKLLIHGVTTADLDSLAALYDLVVVAAGKGELVGLFDRVPERSPFTSPQRALSLAYVHGLAPRPEHPDSPGVRFNIAPGVGELFVIPAYTLSGNCDILFFEGIPGGPLDCWADQPGPDEHLRRLLDLVRQYIPWEYERCADVELTDARAALAGGYTPVVRHPVGELPSGGFVLGMADVVVANDPITGQGSNNAAKCAVSYLDSILERGEAPFDREWMTTTFERYWDYAQHVTQWTNALLGPPPEHVLRILGVAQANETVARRFVNGFDDPTDYQNWFMDPAKTADYLATV</sequence>
<dbReference type="EMBL" id="JAEACQ010000356">
    <property type="protein sequence ID" value="MBL7632903.1"/>
    <property type="molecule type" value="Genomic_DNA"/>
</dbReference>
<dbReference type="Proteomes" id="UP000604475">
    <property type="component" value="Unassembled WGS sequence"/>
</dbReference>
<reference evidence="2" key="1">
    <citation type="submission" date="2020-12" db="EMBL/GenBank/DDBJ databases">
        <title>Genomic characterization of non-nitrogen-fixing Frankia strains.</title>
        <authorList>
            <person name="Carlos-Shanley C."/>
            <person name="Guerra T."/>
            <person name="Hahn D."/>
        </authorList>
    </citation>
    <scope>NUCLEOTIDE SEQUENCE</scope>
    <source>
        <strain evidence="2">CN6</strain>
    </source>
</reference>
<dbReference type="Pfam" id="PF17885">
    <property type="entry name" value="Smoa_sbd"/>
    <property type="match status" value="1"/>
</dbReference>
<gene>
    <name evidence="2" type="ORF">I7412_38275</name>
</gene>
<keyword evidence="3" id="KW-1185">Reference proteome</keyword>